<sequence>MAPLASSAAAQSSGLKPATGQAGQRGTVQRGTGTAQAAGTDAGTTQRGTTTIPAKVVAKIAAEAAYETGNVGSNAGGVLGIGARRNFSSRPEAQCELYGQVAVLHMNLGLVFPTPLADTIEAVRTHVRSRVEHLTGLSVGKINIEISWLNPAGPGRKNLK</sequence>
<feature type="region of interest" description="Disordered" evidence="2">
    <location>
        <begin position="1"/>
        <end position="47"/>
    </location>
</feature>
<evidence type="ECO:0000256" key="2">
    <source>
        <dbReference type="SAM" id="MobiDB-lite"/>
    </source>
</evidence>
<gene>
    <name evidence="3" type="ORF">HMPREF0045_00958</name>
</gene>
<keyword evidence="4" id="KW-1185">Reference proteome</keyword>
<dbReference type="OrthoDB" id="4412373at2"/>
<dbReference type="AlphaFoldDB" id="G9PFD4"/>
<reference evidence="3 4" key="1">
    <citation type="submission" date="2011-10" db="EMBL/GenBank/DDBJ databases">
        <title>The Genome Sequence of Actinomyces graevenitzii C83.</title>
        <authorList>
            <consortium name="The Broad Institute Genome Sequencing Platform"/>
            <consortium name="The Broad Institute Genome Sequencing Center for Infectious Disease"/>
            <person name="Earl A."/>
            <person name="Ward D."/>
            <person name="Feldgarden M."/>
            <person name="Gevers D."/>
            <person name="Sibley C.D."/>
            <person name="Field T.R."/>
            <person name="Grinwis M."/>
            <person name="Eshaghurshan C.S."/>
            <person name="Surette M.G."/>
            <person name="Young S.K."/>
            <person name="Zeng Q."/>
            <person name="Gargeya S."/>
            <person name="Fitzgerald M."/>
            <person name="Haas B."/>
            <person name="Abouelleil A."/>
            <person name="Alvarado L."/>
            <person name="Arachchi H.M."/>
            <person name="Berlin A."/>
            <person name="Brown A."/>
            <person name="Chapman S.B."/>
            <person name="Chen Z."/>
            <person name="Dunbar C."/>
            <person name="Freedman E."/>
            <person name="Gearin G."/>
            <person name="Goldberg J."/>
            <person name="Griggs A."/>
            <person name="Gujja S."/>
            <person name="Heiman D."/>
            <person name="Howarth C."/>
            <person name="Larson L."/>
            <person name="Lui A."/>
            <person name="MacDonald P.J.P."/>
            <person name="Montmayeur A."/>
            <person name="Murphy C."/>
            <person name="Neiman D."/>
            <person name="Pearson M."/>
            <person name="Priest M."/>
            <person name="Roberts A."/>
            <person name="Saif S."/>
            <person name="Shea T."/>
            <person name="Shenoy N."/>
            <person name="Sisk P."/>
            <person name="Stolte C."/>
            <person name="Sykes S."/>
            <person name="Wortman J."/>
            <person name="Nusbaum C."/>
            <person name="Birren B."/>
        </authorList>
    </citation>
    <scope>NUCLEOTIDE SEQUENCE [LARGE SCALE GENOMIC DNA]</scope>
    <source>
        <strain evidence="3 4">C83</strain>
    </source>
</reference>
<dbReference type="InterPro" id="IPR005531">
    <property type="entry name" value="Asp23"/>
</dbReference>
<evidence type="ECO:0008006" key="5">
    <source>
        <dbReference type="Google" id="ProtNLM"/>
    </source>
</evidence>
<protein>
    <recommendedName>
        <fullName evidence="5">Asp23/Gls24 family envelope stress response protein</fullName>
    </recommendedName>
</protein>
<dbReference type="eggNOG" id="COG1302">
    <property type="taxonomic scope" value="Bacteria"/>
</dbReference>
<dbReference type="HOGENOM" id="CLU_139569_0_0_11"/>
<dbReference type="Proteomes" id="UP000003822">
    <property type="component" value="Unassembled WGS sequence"/>
</dbReference>
<comment type="similarity">
    <text evidence="1">Belongs to the asp23 family.</text>
</comment>
<dbReference type="EMBL" id="ACRN01000004">
    <property type="protein sequence ID" value="EHM88745.1"/>
    <property type="molecule type" value="Genomic_DNA"/>
</dbReference>
<evidence type="ECO:0000313" key="3">
    <source>
        <dbReference type="EMBL" id="EHM88745.1"/>
    </source>
</evidence>
<organism evidence="3 4">
    <name type="scientific">Actinomyces graevenitzii C83</name>
    <dbReference type="NCBI Taxonomy" id="435830"/>
    <lineage>
        <taxon>Bacteria</taxon>
        <taxon>Bacillati</taxon>
        <taxon>Actinomycetota</taxon>
        <taxon>Actinomycetes</taxon>
        <taxon>Actinomycetales</taxon>
        <taxon>Actinomycetaceae</taxon>
        <taxon>Actinomyces</taxon>
    </lineage>
</organism>
<dbReference type="Pfam" id="PF03780">
    <property type="entry name" value="Asp23"/>
    <property type="match status" value="1"/>
</dbReference>
<comment type="caution">
    <text evidence="3">The sequence shown here is derived from an EMBL/GenBank/DDBJ whole genome shotgun (WGS) entry which is preliminary data.</text>
</comment>
<dbReference type="RefSeq" id="WP_005986073.1">
    <property type="nucleotide sequence ID" value="NZ_JH470338.1"/>
</dbReference>
<dbReference type="STRING" id="435830.HMPREF0045_00958"/>
<accession>G9PFD4</accession>
<proteinExistence type="inferred from homology"/>
<dbReference type="PATRIC" id="fig|435830.3.peg.935"/>
<name>G9PFD4_9ACTO</name>
<evidence type="ECO:0000256" key="1">
    <source>
        <dbReference type="ARBA" id="ARBA00005721"/>
    </source>
</evidence>
<evidence type="ECO:0000313" key="4">
    <source>
        <dbReference type="Proteomes" id="UP000003822"/>
    </source>
</evidence>